<protein>
    <submittedName>
        <fullName evidence="1">LbetaH</fullName>
    </submittedName>
</protein>
<organism evidence="1">
    <name type="scientific">Myoviridae sp. ctuev19</name>
    <dbReference type="NCBI Taxonomy" id="2827716"/>
    <lineage>
        <taxon>Viruses</taxon>
        <taxon>Duplodnaviria</taxon>
        <taxon>Heunggongvirae</taxon>
        <taxon>Uroviricota</taxon>
        <taxon>Caudoviricetes</taxon>
    </lineage>
</organism>
<dbReference type="InterPro" id="IPR011004">
    <property type="entry name" value="Trimer_LpxA-like_sf"/>
</dbReference>
<dbReference type="Gene3D" id="2.160.10.10">
    <property type="entry name" value="Hexapeptide repeat proteins"/>
    <property type="match status" value="1"/>
</dbReference>
<reference evidence="1" key="1">
    <citation type="journal article" date="2021" name="Proc. Natl. Acad. Sci. U.S.A.">
        <title>A Catalog of Tens of Thousands of Viruses from Human Metagenomes Reveals Hidden Associations with Chronic Diseases.</title>
        <authorList>
            <person name="Tisza M.J."/>
            <person name="Buck C.B."/>
        </authorList>
    </citation>
    <scope>NUCLEOTIDE SEQUENCE</scope>
    <source>
        <strain evidence="1">Ctuev19</strain>
    </source>
</reference>
<proteinExistence type="predicted"/>
<dbReference type="EMBL" id="BK032585">
    <property type="protein sequence ID" value="DAF49599.1"/>
    <property type="molecule type" value="Genomic_DNA"/>
</dbReference>
<evidence type="ECO:0000313" key="1">
    <source>
        <dbReference type="EMBL" id="DAF49599.1"/>
    </source>
</evidence>
<sequence>MNKKYEFTGEEKVIDTHTLHRIRAVRDFGVVKAGDLGGWIEGEDNLSHDGYAWVYGEALVEGNAFVEGNARVGGNARVSGNALVTGNTLVSDAAWVYGDARVKGNTYVGGDARVGGNAWVDGNANVSGDARVTGNAQVKGCADFSIIGGFGRFFRTTTFFRCQDGKVRMQCGCFYGDLNEFRAKVKETHGESKMAKEYLMIADLMEMHFAKER</sequence>
<dbReference type="Pfam" id="PF18836">
    <property type="entry name" value="B_solenoid_ydck"/>
    <property type="match status" value="2"/>
</dbReference>
<accession>A0A8S5SG24</accession>
<dbReference type="SUPFAM" id="SSF51161">
    <property type="entry name" value="Trimeric LpxA-like enzymes"/>
    <property type="match status" value="1"/>
</dbReference>
<name>A0A8S5SG24_9CAUD</name>
<dbReference type="InterPro" id="IPR040831">
    <property type="entry name" value="B_solenoid_ydck_rpt"/>
</dbReference>